<dbReference type="EMBL" id="JBCFQK010000004">
    <property type="protein sequence ID" value="MFA9193729.1"/>
    <property type="molecule type" value="Genomic_DNA"/>
</dbReference>
<organism evidence="2 3">
    <name type="scientific">Flavobacterium magnesitis</name>
    <dbReference type="NCBI Taxonomy" id="3138077"/>
    <lineage>
        <taxon>Bacteria</taxon>
        <taxon>Pseudomonadati</taxon>
        <taxon>Bacteroidota</taxon>
        <taxon>Flavobacteriia</taxon>
        <taxon>Flavobacteriales</taxon>
        <taxon>Flavobacteriaceae</taxon>
        <taxon>Flavobacterium</taxon>
    </lineage>
</organism>
<evidence type="ECO:0000256" key="1">
    <source>
        <dbReference type="SAM" id="MobiDB-lite"/>
    </source>
</evidence>
<comment type="caution">
    <text evidence="2">The sequence shown here is derived from an EMBL/GenBank/DDBJ whole genome shotgun (WGS) entry which is preliminary data.</text>
</comment>
<protein>
    <submittedName>
        <fullName evidence="2">Uncharacterized protein</fullName>
    </submittedName>
</protein>
<dbReference type="RefSeq" id="WP_373390827.1">
    <property type="nucleotide sequence ID" value="NZ_JBCFQJ010000002.1"/>
</dbReference>
<evidence type="ECO:0000313" key="3">
    <source>
        <dbReference type="Proteomes" id="UP001574170"/>
    </source>
</evidence>
<proteinExistence type="predicted"/>
<name>A0ABV4TKP5_9FLAO</name>
<accession>A0ABV4TKP5</accession>
<gene>
    <name evidence="2" type="ORF">AAGV33_04880</name>
</gene>
<keyword evidence="3" id="KW-1185">Reference proteome</keyword>
<evidence type="ECO:0000313" key="2">
    <source>
        <dbReference type="EMBL" id="MFA9193729.1"/>
    </source>
</evidence>
<feature type="region of interest" description="Disordered" evidence="1">
    <location>
        <begin position="1"/>
        <end position="25"/>
    </location>
</feature>
<dbReference type="Proteomes" id="UP001574170">
    <property type="component" value="Unassembled WGS sequence"/>
</dbReference>
<sequence>MNAKGKKSKIDKAEEPAVNYDVSKPKQQGIDHATFDFDAEFKKGYTPEQAKAESIRRIREWWGK</sequence>
<reference evidence="2 3" key="1">
    <citation type="submission" date="2024-04" db="EMBL/GenBank/DDBJ databases">
        <title>New Clade of Flavobacterium.</title>
        <authorList>
            <person name="Matos L."/>
            <person name="Proenca D.N."/>
            <person name="Fransisco R.M."/>
            <person name="Chung A.P."/>
            <person name="Maccario L."/>
            <person name="Sorensen S.J."/>
            <person name="Morais P.V."/>
        </authorList>
    </citation>
    <scope>NUCLEOTIDE SEQUENCE [LARGE SCALE GENOMIC DNA]</scope>
    <source>
        <strain evidence="2 3">FBOR7N2.3</strain>
    </source>
</reference>